<feature type="domain" description="Tyrosine specific protein phosphatases" evidence="7">
    <location>
        <begin position="258"/>
        <end position="320"/>
    </location>
</feature>
<comment type="similarity">
    <text evidence="1">Belongs to the protein-tyrosine phosphatase family. Non-receptor class CDC14 subfamily.</text>
</comment>
<accession>A0A8C6SVZ9</accession>
<dbReference type="Pfam" id="PF14671">
    <property type="entry name" value="DSPn"/>
    <property type="match status" value="1"/>
</dbReference>
<evidence type="ECO:0000259" key="7">
    <source>
        <dbReference type="PROSITE" id="PS50056"/>
    </source>
</evidence>
<sequence length="354" mass="40884">QVWSHLRDMPFMFFSTDRLYFTALRVKPKNTASTHYFSSDEEFVYESFYSDFGPLNLAMLYRYCTKLHKKLKSSRKRVVHFTGRDPKKRANAAVLIGGYAVIYLKMGPDEVYRSLTSGMDSGFICFRDAAVGECSFSLSVLHCLHGIHKAMRHGFLDFDKFNVEDYEHYERVENGDMNWIIQGKLLAFCSPHHHSKTDNGYPLHAPEAYFRFFREHGVTDVVRLNRKLYDARRFEDAGFTHHDLFFLDGSTPSDLIVRRFLHVCESAPGAVAVHCKAGLGRTGTLIGCYLMKHFFFTAAEAIAWIRICRPGSVIGPQQTFLQRHNRICKEPILVHPCAEYVNPRRVHFLQFGWA</sequence>
<evidence type="ECO:0000313" key="9">
    <source>
        <dbReference type="Proteomes" id="UP000694523"/>
    </source>
</evidence>
<dbReference type="GO" id="GO:0004722">
    <property type="term" value="F:protein serine/threonine phosphatase activity"/>
    <property type="evidence" value="ECO:0007669"/>
    <property type="project" value="UniProtKB-EC"/>
</dbReference>
<feature type="domain" description="Tyrosine-protein phosphatase" evidence="6">
    <location>
        <begin position="176"/>
        <end position="333"/>
    </location>
</feature>
<dbReference type="CDD" id="cd14499">
    <property type="entry name" value="CDC14_C"/>
    <property type="match status" value="1"/>
</dbReference>
<dbReference type="InterPro" id="IPR029021">
    <property type="entry name" value="Prot-tyrosine_phosphatase-like"/>
</dbReference>
<dbReference type="PROSITE" id="PS00383">
    <property type="entry name" value="TYR_PHOSPHATASE_1"/>
    <property type="match status" value="1"/>
</dbReference>
<dbReference type="Gene3D" id="3.90.190.10">
    <property type="entry name" value="Protein tyrosine phosphatase superfamily"/>
    <property type="match status" value="2"/>
</dbReference>
<protein>
    <recommendedName>
        <fullName evidence="2">protein-tyrosine-phosphatase</fullName>
        <ecNumber evidence="2">3.1.3.48</ecNumber>
    </recommendedName>
</protein>
<dbReference type="PROSITE" id="PS50056">
    <property type="entry name" value="TYR_PHOSPHATASE_2"/>
    <property type="match status" value="1"/>
</dbReference>
<dbReference type="SMART" id="SM00404">
    <property type="entry name" value="PTPc_motif"/>
    <property type="match status" value="1"/>
</dbReference>
<dbReference type="InterPro" id="IPR029260">
    <property type="entry name" value="DSPn"/>
</dbReference>
<dbReference type="CDD" id="cd17657">
    <property type="entry name" value="CDC14_N"/>
    <property type="match status" value="1"/>
</dbReference>
<reference evidence="8" key="1">
    <citation type="submission" date="2025-08" db="UniProtKB">
        <authorList>
            <consortium name="Ensembl"/>
        </authorList>
    </citation>
    <scope>IDENTIFICATION</scope>
</reference>
<dbReference type="EC" id="3.1.3.48" evidence="2"/>
<dbReference type="InterPro" id="IPR000387">
    <property type="entry name" value="Tyr_Pase_dom"/>
</dbReference>
<evidence type="ECO:0000313" key="8">
    <source>
        <dbReference type="Ensembl" id="ENSNMLP00000011037.1"/>
    </source>
</evidence>
<reference evidence="8" key="2">
    <citation type="submission" date="2025-09" db="UniProtKB">
        <authorList>
            <consortium name="Ensembl"/>
        </authorList>
    </citation>
    <scope>IDENTIFICATION</scope>
</reference>
<dbReference type="Proteomes" id="UP000694523">
    <property type="component" value="Unplaced"/>
</dbReference>
<dbReference type="SUPFAM" id="SSF52799">
    <property type="entry name" value="(Phosphotyrosine protein) phosphatases II"/>
    <property type="match status" value="2"/>
</dbReference>
<organism evidence="8 9">
    <name type="scientific">Neogobius melanostomus</name>
    <name type="common">round goby</name>
    <dbReference type="NCBI Taxonomy" id="47308"/>
    <lineage>
        <taxon>Eukaryota</taxon>
        <taxon>Metazoa</taxon>
        <taxon>Chordata</taxon>
        <taxon>Craniata</taxon>
        <taxon>Vertebrata</taxon>
        <taxon>Euteleostomi</taxon>
        <taxon>Actinopterygii</taxon>
        <taxon>Neopterygii</taxon>
        <taxon>Teleostei</taxon>
        <taxon>Neoteleostei</taxon>
        <taxon>Acanthomorphata</taxon>
        <taxon>Gobiaria</taxon>
        <taxon>Gobiiformes</taxon>
        <taxon>Gobioidei</taxon>
        <taxon>Gobiidae</taxon>
        <taxon>Benthophilinae</taxon>
        <taxon>Neogobiini</taxon>
        <taxon>Neogobius</taxon>
    </lineage>
</organism>
<dbReference type="Ensembl" id="ENSNMLT00000012487.1">
    <property type="protein sequence ID" value="ENSNMLP00000011037.1"/>
    <property type="gene ID" value="ENSNMLG00000007578.1"/>
</dbReference>
<dbReference type="PANTHER" id="PTHR23339">
    <property type="entry name" value="TYROSINE SPECIFIC PROTEIN PHOSPHATASE AND DUAL SPECIFICITY PROTEIN PHOSPHATASE"/>
    <property type="match status" value="1"/>
</dbReference>
<name>A0A8C6SVZ9_9GOBI</name>
<keyword evidence="9" id="KW-1185">Reference proteome</keyword>
<evidence type="ECO:0000256" key="2">
    <source>
        <dbReference type="ARBA" id="ARBA00013064"/>
    </source>
</evidence>
<dbReference type="AlphaFoldDB" id="A0A8C6SVZ9"/>
<proteinExistence type="inferred from homology"/>
<evidence type="ECO:0000256" key="3">
    <source>
        <dbReference type="ARBA" id="ARBA00022801"/>
    </source>
</evidence>
<dbReference type="Pfam" id="PF22785">
    <property type="entry name" value="Tc-R-P"/>
    <property type="match status" value="1"/>
</dbReference>
<dbReference type="GO" id="GO:0004725">
    <property type="term" value="F:protein tyrosine phosphatase activity"/>
    <property type="evidence" value="ECO:0007669"/>
    <property type="project" value="UniProtKB-EC"/>
</dbReference>
<dbReference type="InterPro" id="IPR050561">
    <property type="entry name" value="PTP"/>
</dbReference>
<dbReference type="FunFam" id="3.90.190.10:FF:000006">
    <property type="entry name" value="Dual specificity protein phosphatase CDC14B"/>
    <property type="match status" value="1"/>
</dbReference>
<dbReference type="InterPro" id="IPR020422">
    <property type="entry name" value="TYR_PHOSPHATASE_DUAL_dom"/>
</dbReference>
<keyword evidence="4" id="KW-0904">Protein phosphatase</keyword>
<dbReference type="PROSITE" id="PS50054">
    <property type="entry name" value="TYR_PHOSPHATASE_DUAL"/>
    <property type="match status" value="1"/>
</dbReference>
<keyword evidence="3" id="KW-0378">Hydrolase</keyword>
<dbReference type="InterPro" id="IPR044506">
    <property type="entry name" value="CDC14_C"/>
</dbReference>
<comment type="catalytic activity">
    <reaction evidence="5">
        <text>O-phospho-L-seryl-[protein] + H2O = L-seryl-[protein] + phosphate</text>
        <dbReference type="Rhea" id="RHEA:20629"/>
        <dbReference type="Rhea" id="RHEA-COMP:9863"/>
        <dbReference type="Rhea" id="RHEA-COMP:11604"/>
        <dbReference type="ChEBI" id="CHEBI:15377"/>
        <dbReference type="ChEBI" id="CHEBI:29999"/>
        <dbReference type="ChEBI" id="CHEBI:43474"/>
        <dbReference type="ChEBI" id="CHEBI:83421"/>
        <dbReference type="EC" id="3.1.3.16"/>
    </reaction>
</comment>
<evidence type="ECO:0000256" key="5">
    <source>
        <dbReference type="ARBA" id="ARBA00047761"/>
    </source>
</evidence>
<evidence type="ECO:0000259" key="6">
    <source>
        <dbReference type="PROSITE" id="PS50054"/>
    </source>
</evidence>
<dbReference type="InterPro" id="IPR003595">
    <property type="entry name" value="Tyr_Pase_cat"/>
</dbReference>
<evidence type="ECO:0000256" key="4">
    <source>
        <dbReference type="ARBA" id="ARBA00022912"/>
    </source>
</evidence>
<dbReference type="InterPro" id="IPR016130">
    <property type="entry name" value="Tyr_Pase_AS"/>
</dbReference>
<evidence type="ECO:0000256" key="1">
    <source>
        <dbReference type="ARBA" id="ARBA00007315"/>
    </source>
</evidence>